<dbReference type="Proteomes" id="UP000029227">
    <property type="component" value="Unassembled WGS sequence"/>
</dbReference>
<comment type="pathway">
    <text evidence="2">Glycan metabolism.</text>
</comment>
<evidence type="ECO:0000256" key="8">
    <source>
        <dbReference type="SAM" id="Phobius"/>
    </source>
</evidence>
<dbReference type="EMBL" id="BBMN01000003">
    <property type="protein sequence ID" value="GAL04158.1"/>
    <property type="molecule type" value="Genomic_DNA"/>
</dbReference>
<keyword evidence="6 8" id="KW-1133">Transmembrane helix</keyword>
<dbReference type="EC" id="2.4.1.12" evidence="10"/>
<keyword evidence="7 8" id="KW-0472">Membrane</keyword>
<evidence type="ECO:0000313" key="10">
    <source>
        <dbReference type="EMBL" id="GAL04158.1"/>
    </source>
</evidence>
<keyword evidence="5 8" id="KW-0812">Transmembrane</keyword>
<organism evidence="10 11">
    <name type="scientific">Photobacterium aphoticum</name>
    <dbReference type="NCBI Taxonomy" id="754436"/>
    <lineage>
        <taxon>Bacteria</taxon>
        <taxon>Pseudomonadati</taxon>
        <taxon>Pseudomonadota</taxon>
        <taxon>Gammaproteobacteria</taxon>
        <taxon>Vibrionales</taxon>
        <taxon>Vibrionaceae</taxon>
        <taxon>Photobacterium</taxon>
    </lineage>
</organism>
<dbReference type="STRING" id="754436.JCM19237_2309"/>
<evidence type="ECO:0000256" key="5">
    <source>
        <dbReference type="ARBA" id="ARBA00022692"/>
    </source>
</evidence>
<dbReference type="GO" id="GO:0005886">
    <property type="term" value="C:plasma membrane"/>
    <property type="evidence" value="ECO:0007669"/>
    <property type="project" value="TreeGrafter"/>
</dbReference>
<accession>A0A090QPI3</accession>
<feature type="domain" description="Glycosyltransferase 2-like" evidence="9">
    <location>
        <begin position="73"/>
        <end position="200"/>
    </location>
</feature>
<dbReference type="SUPFAM" id="SSF53448">
    <property type="entry name" value="Nucleotide-diphospho-sugar transferases"/>
    <property type="match status" value="1"/>
</dbReference>
<evidence type="ECO:0000256" key="4">
    <source>
        <dbReference type="ARBA" id="ARBA00022679"/>
    </source>
</evidence>
<dbReference type="GO" id="GO:0016760">
    <property type="term" value="F:cellulose synthase (UDP-forming) activity"/>
    <property type="evidence" value="ECO:0007669"/>
    <property type="project" value="UniProtKB-EC"/>
</dbReference>
<evidence type="ECO:0000256" key="3">
    <source>
        <dbReference type="ARBA" id="ARBA00022676"/>
    </source>
</evidence>
<dbReference type="Gene3D" id="3.90.550.10">
    <property type="entry name" value="Spore Coat Polysaccharide Biosynthesis Protein SpsA, Chain A"/>
    <property type="match status" value="1"/>
</dbReference>
<evidence type="ECO:0000256" key="7">
    <source>
        <dbReference type="ARBA" id="ARBA00023136"/>
    </source>
</evidence>
<keyword evidence="3 10" id="KW-0328">Glycosyltransferase</keyword>
<feature type="transmembrane region" description="Helical" evidence="8">
    <location>
        <begin position="27"/>
        <end position="47"/>
    </location>
</feature>
<evidence type="ECO:0000256" key="6">
    <source>
        <dbReference type="ARBA" id="ARBA00022989"/>
    </source>
</evidence>
<evidence type="ECO:0000313" key="11">
    <source>
        <dbReference type="Proteomes" id="UP000029227"/>
    </source>
</evidence>
<comment type="subcellular location">
    <subcellularLocation>
        <location evidence="1">Membrane</location>
        <topology evidence="1">Multi-pass membrane protein</topology>
    </subcellularLocation>
</comment>
<comment type="caution">
    <text evidence="10">The sequence shown here is derived from an EMBL/GenBank/DDBJ whole genome shotgun (WGS) entry which is preliminary data.</text>
</comment>
<sequence>MTGAFISLRYIWWRYDNTLPWESHLDIPFALALFITEIYGITIYLMGMIVNVKQHDRAIIPIDESEPVPTVDVFIPTYNEPLHVVGPTIAAAAQLHYPGQVTVWVLDDGGTAQKLNVKDTAAAKEARQRTNALKALCEKLDVNYLTRPDNSHAKAGNINHAIKHSQGDLILILDADHVPSRDFLVNTVGQFQQQPSLGFVQTPHFL</sequence>
<evidence type="ECO:0000256" key="1">
    <source>
        <dbReference type="ARBA" id="ARBA00004141"/>
    </source>
</evidence>
<dbReference type="AlphaFoldDB" id="A0A090QPI3"/>
<proteinExistence type="predicted"/>
<protein>
    <submittedName>
        <fullName evidence="10">Cellulose synthase catalytic subunit</fullName>
        <ecNumber evidence="10">2.4.1.12</ecNumber>
    </submittedName>
</protein>
<evidence type="ECO:0000259" key="9">
    <source>
        <dbReference type="Pfam" id="PF00535"/>
    </source>
</evidence>
<dbReference type="InterPro" id="IPR029044">
    <property type="entry name" value="Nucleotide-diphossugar_trans"/>
</dbReference>
<evidence type="ECO:0000256" key="2">
    <source>
        <dbReference type="ARBA" id="ARBA00004881"/>
    </source>
</evidence>
<reference evidence="10 11" key="1">
    <citation type="journal article" date="2014" name="Genome Announc.">
        <title>Draft Genome Sequences of Two Vibrionaceae Species, Vibrio ponticus C121 and Photobacterium aphoticum C119, Isolated as Coral Reef Microbiota.</title>
        <authorList>
            <person name="Al-saari N."/>
            <person name="Meirelles P.M."/>
            <person name="Mino S."/>
            <person name="Suda W."/>
            <person name="Oshima K."/>
            <person name="Hattori M."/>
            <person name="Ohkuma M."/>
            <person name="Thompson F.L."/>
            <person name="Gomez-Gil B."/>
            <person name="Sawabe T."/>
            <person name="Sawabe T."/>
        </authorList>
    </citation>
    <scope>NUCLEOTIDE SEQUENCE [LARGE SCALE GENOMIC DNA]</scope>
    <source>
        <strain evidence="10 11">JCM 19237</strain>
    </source>
</reference>
<name>A0A090QPI3_9GAMM</name>
<dbReference type="InterPro" id="IPR001173">
    <property type="entry name" value="Glyco_trans_2-like"/>
</dbReference>
<dbReference type="PANTHER" id="PTHR43867">
    <property type="entry name" value="CELLULOSE SYNTHASE CATALYTIC SUBUNIT A [UDP-FORMING]"/>
    <property type="match status" value="1"/>
</dbReference>
<gene>
    <name evidence="10" type="ORF">JCM19237_2309</name>
</gene>
<dbReference type="eggNOG" id="COG1215">
    <property type="taxonomic scope" value="Bacteria"/>
</dbReference>
<dbReference type="Pfam" id="PF00535">
    <property type="entry name" value="Glycos_transf_2"/>
    <property type="match status" value="1"/>
</dbReference>
<dbReference type="InterPro" id="IPR050321">
    <property type="entry name" value="Glycosyltr_2/OpgH_subfam"/>
</dbReference>
<keyword evidence="4 10" id="KW-0808">Transferase</keyword>
<dbReference type="PANTHER" id="PTHR43867:SF2">
    <property type="entry name" value="CELLULOSE SYNTHASE CATALYTIC SUBUNIT A [UDP-FORMING]"/>
    <property type="match status" value="1"/>
</dbReference>